<accession>A0ABN7Q5U7</accession>
<dbReference type="PANTHER" id="PTHR43767:SF1">
    <property type="entry name" value="NONRIBOSOMAL PEPTIDE SYNTHASE PES1 (EUROFUNG)-RELATED"/>
    <property type="match status" value="1"/>
</dbReference>
<feature type="domain" description="AMP-dependent synthetase/ligase" evidence="1">
    <location>
        <begin position="55"/>
        <end position="439"/>
    </location>
</feature>
<dbReference type="InterPro" id="IPR042099">
    <property type="entry name" value="ANL_N_sf"/>
</dbReference>
<dbReference type="PANTHER" id="PTHR43767">
    <property type="entry name" value="LONG-CHAIN-FATTY-ACID--COA LIGASE"/>
    <property type="match status" value="1"/>
</dbReference>
<feature type="domain" description="AMP-binding enzyme C-terminal" evidence="2">
    <location>
        <begin position="489"/>
        <end position="564"/>
    </location>
</feature>
<dbReference type="Gene3D" id="3.30.300.30">
    <property type="match status" value="1"/>
</dbReference>
<evidence type="ECO:0000259" key="1">
    <source>
        <dbReference type="Pfam" id="PF00501"/>
    </source>
</evidence>
<dbReference type="InterPro" id="IPR025110">
    <property type="entry name" value="AMP-bd_C"/>
</dbReference>
<evidence type="ECO:0000313" key="4">
    <source>
        <dbReference type="Proteomes" id="UP000672657"/>
    </source>
</evidence>
<evidence type="ECO:0000259" key="2">
    <source>
        <dbReference type="Pfam" id="PF13193"/>
    </source>
</evidence>
<keyword evidence="3" id="KW-0436">Ligase</keyword>
<reference evidence="3 4" key="1">
    <citation type="submission" date="2021-03" db="EMBL/GenBank/DDBJ databases">
        <authorList>
            <person name="Peeters C."/>
        </authorList>
    </citation>
    <scope>NUCLEOTIDE SEQUENCE [LARGE SCALE GENOMIC DNA]</scope>
    <source>
        <strain evidence="3 4">LMG 26411</strain>
    </source>
</reference>
<dbReference type="NCBIfam" id="NF005714">
    <property type="entry name" value="PRK07529.1"/>
    <property type="match status" value="1"/>
</dbReference>
<dbReference type="Pfam" id="PF13193">
    <property type="entry name" value="AMP-binding_C"/>
    <property type="match status" value="1"/>
</dbReference>
<dbReference type="InterPro" id="IPR045851">
    <property type="entry name" value="AMP-bd_C_sf"/>
</dbReference>
<dbReference type="InterPro" id="IPR020845">
    <property type="entry name" value="AMP-binding_CS"/>
</dbReference>
<dbReference type="GO" id="GO:0008756">
    <property type="term" value="F:o-succinylbenzoate-CoA ligase activity"/>
    <property type="evidence" value="ECO:0007669"/>
    <property type="project" value="UniProtKB-EC"/>
</dbReference>
<dbReference type="Pfam" id="PF00501">
    <property type="entry name" value="AMP-binding"/>
    <property type="match status" value="1"/>
</dbReference>
<dbReference type="Proteomes" id="UP000672657">
    <property type="component" value="Unassembled WGS sequence"/>
</dbReference>
<gene>
    <name evidence="3" type="primary">menE_5</name>
    <name evidence="3" type="ORF">LMG26411_05892</name>
</gene>
<dbReference type="SUPFAM" id="SSF56801">
    <property type="entry name" value="Acetyl-CoA synthetase-like"/>
    <property type="match status" value="1"/>
</dbReference>
<proteinExistence type="predicted"/>
<dbReference type="Gene3D" id="3.40.50.12780">
    <property type="entry name" value="N-terminal domain of ligase-like"/>
    <property type="match status" value="1"/>
</dbReference>
<dbReference type="PROSITE" id="PS00455">
    <property type="entry name" value="AMP_BINDING"/>
    <property type="match status" value="1"/>
</dbReference>
<dbReference type="RefSeq" id="WP_211956746.1">
    <property type="nucleotide sequence ID" value="NZ_CAJPVI010000045.1"/>
</dbReference>
<keyword evidence="4" id="KW-1185">Reference proteome</keyword>
<sequence>MNTTNSMPSHQPAYWTSEVLCSEEDVNRFEKTPLSARNLPTSTHEMLMDACSIDPSKVAIQFFSDGTRPKETAVSVTYGEMRQKILQTANLLYELGVTTDDVTSVLMPAVPEGLYALWGAQAAGVVNPVNWMLEADILVQMFKAAGTRVIIAYAGDESTEIWPKIELVVKELPSLAAVIRVGGVGTPRTSIGAVPVIDFSSSIAEQENDRLVSARVFSPDDTAALLHTGGTTGVPKLAKHLHRNQVFWIWASSYMTGLGSEEVRAVGVPIFHSAGAIASCLSPLSRGASIVLMTSAGFRHRSVLPNIWKIVDSFRITMLTLVPTLVNQVLSIPIGAADVSCLNYVASSTAPLSTNVAEAFYQMTGHRIRESYGLTETTAVTCITPPLDVVKVGSSGIRLPYQSVRVVQPGSEKSTARDCAPGEAGLIIVKGPAVSPGYLGQEQSTNWVDGEWLDTGDLGYLDEDNWLWITGRAKDLIIRGGHNIDPKMVEETLFANPAIQDAAVVGAPDAHSGEVPVAYVVLKPGAEASSTDLLQFAAAHVPERAAVPKQCYILPQMPKTAVGKIQKNLLRVDAIERMFAAALGDASWRSASTIKAIDRGARGFLVEIHVKGQLPDDKDADQRLRALTIPYEFHQVV</sequence>
<dbReference type="EC" id="6.2.1.26" evidence="3"/>
<evidence type="ECO:0000313" key="3">
    <source>
        <dbReference type="EMBL" id="CAG2158237.1"/>
    </source>
</evidence>
<dbReference type="InterPro" id="IPR050237">
    <property type="entry name" value="ATP-dep_AMP-bd_enzyme"/>
</dbReference>
<protein>
    <submittedName>
        <fullName evidence="3">2-succinylbenzoate--CoA ligase</fullName>
        <ecNumber evidence="3">6.2.1.26</ecNumber>
    </submittedName>
</protein>
<organism evidence="3 4">
    <name type="scientific">Cupriavidus numazuensis</name>
    <dbReference type="NCBI Taxonomy" id="221992"/>
    <lineage>
        <taxon>Bacteria</taxon>
        <taxon>Pseudomonadati</taxon>
        <taxon>Pseudomonadota</taxon>
        <taxon>Betaproteobacteria</taxon>
        <taxon>Burkholderiales</taxon>
        <taxon>Burkholderiaceae</taxon>
        <taxon>Cupriavidus</taxon>
    </lineage>
</organism>
<name>A0ABN7Q5U7_9BURK</name>
<comment type="caution">
    <text evidence="3">The sequence shown here is derived from an EMBL/GenBank/DDBJ whole genome shotgun (WGS) entry which is preliminary data.</text>
</comment>
<dbReference type="InterPro" id="IPR000873">
    <property type="entry name" value="AMP-dep_synth/lig_dom"/>
</dbReference>
<dbReference type="EMBL" id="CAJPVI010000045">
    <property type="protein sequence ID" value="CAG2158237.1"/>
    <property type="molecule type" value="Genomic_DNA"/>
</dbReference>